<dbReference type="STRING" id="4829.A0A168PVG0"/>
<dbReference type="Pfam" id="PF09779">
    <property type="entry name" value="Ima1_N"/>
    <property type="match status" value="1"/>
</dbReference>
<feature type="transmembrane region" description="Helical" evidence="7">
    <location>
        <begin position="165"/>
        <end position="185"/>
    </location>
</feature>
<dbReference type="GO" id="GO:0034992">
    <property type="term" value="C:microtubule organizing center attachment site"/>
    <property type="evidence" value="ECO:0007669"/>
    <property type="project" value="TreeGrafter"/>
</dbReference>
<evidence type="ECO:0000259" key="8">
    <source>
        <dbReference type="Pfam" id="PF09779"/>
    </source>
</evidence>
<dbReference type="InterPro" id="IPR018617">
    <property type="entry name" value="Ima1_N"/>
</dbReference>
<dbReference type="GO" id="GO:0044732">
    <property type="term" value="C:mitotic spindle pole body"/>
    <property type="evidence" value="ECO:0007669"/>
    <property type="project" value="TreeGrafter"/>
</dbReference>
<keyword evidence="4 7" id="KW-0472">Membrane</keyword>
<evidence type="ECO:0000256" key="2">
    <source>
        <dbReference type="ARBA" id="ARBA00022692"/>
    </source>
</evidence>
<feature type="transmembrane region" description="Helical" evidence="7">
    <location>
        <begin position="296"/>
        <end position="314"/>
    </location>
</feature>
<name>A0A168PVG0_ABSGL</name>
<keyword evidence="3 7" id="KW-1133">Transmembrane helix</keyword>
<evidence type="ECO:0000313" key="10">
    <source>
        <dbReference type="Proteomes" id="UP000078561"/>
    </source>
</evidence>
<dbReference type="InterPro" id="IPR042321">
    <property type="entry name" value="Ima1"/>
</dbReference>
<dbReference type="Proteomes" id="UP000078561">
    <property type="component" value="Unassembled WGS sequence"/>
</dbReference>
<evidence type="ECO:0000256" key="3">
    <source>
        <dbReference type="ARBA" id="ARBA00022989"/>
    </source>
</evidence>
<evidence type="ECO:0000256" key="5">
    <source>
        <dbReference type="ARBA" id="ARBA00023242"/>
    </source>
</evidence>
<feature type="transmembrane region" description="Helical" evidence="7">
    <location>
        <begin position="251"/>
        <end position="275"/>
    </location>
</feature>
<dbReference type="EMBL" id="LT554031">
    <property type="protein sequence ID" value="SAM03052.1"/>
    <property type="molecule type" value="Genomic_DNA"/>
</dbReference>
<keyword evidence="5" id="KW-0539">Nucleus</keyword>
<evidence type="ECO:0000256" key="6">
    <source>
        <dbReference type="SAM" id="MobiDB-lite"/>
    </source>
</evidence>
<keyword evidence="2 7" id="KW-0812">Transmembrane</keyword>
<sequence length="383" mass="44603">MSYLLPGSRQTERHWYCNLCENTNVIDEFGDIVDAPPLPQTTLNYGQGSSSRYQHKPLSRSSTSDRRTLCDSCQRSQIRIYQYLSDYLSDENDPNYSKLLENADSYQQSLHEKNPLCDECQKKVQDVKSEQRDTMRRRRLNEQRDRSLHTKTPIRLTKKQYYRHGFLFVFLHSTVFVLCILVYFWPPRSLKHEIVTIPLRKWLVFAADFISTLFKVTDEQPTTVLLSTMSTLPEGTKSSDLSDHSYYMKNIFGLIATEILNLIDFVWNVLTMFINQLLANNSNPGLTQYSWDATDMGILCWLSFYALSFFFMGWHSRASRSFSVAKGLKSYHVKDDGGQTQHFFNLHYELFLSSRHYNGFCIGADLAFYIRSDLCLSRSIPSP</sequence>
<evidence type="ECO:0000256" key="4">
    <source>
        <dbReference type="ARBA" id="ARBA00023136"/>
    </source>
</evidence>
<feature type="compositionally biased region" description="Polar residues" evidence="6">
    <location>
        <begin position="40"/>
        <end position="52"/>
    </location>
</feature>
<comment type="subcellular location">
    <subcellularLocation>
        <location evidence="1">Nucleus inner membrane</location>
        <topology evidence="1">Multi-pass membrane protein</topology>
    </subcellularLocation>
</comment>
<evidence type="ECO:0000313" key="9">
    <source>
        <dbReference type="EMBL" id="SAM03052.1"/>
    </source>
</evidence>
<gene>
    <name evidence="9" type="primary">ABSGL_08869.1 scaffold 10450</name>
</gene>
<dbReference type="InParanoid" id="A0A168PVG0"/>
<accession>A0A168PVG0</accession>
<dbReference type="PANTHER" id="PTHR28538:SF1">
    <property type="entry name" value="INTEGRAL INNER NUCLEAR MEMBRANE PROTEIN IMA1"/>
    <property type="match status" value="1"/>
</dbReference>
<reference evidence="9" key="1">
    <citation type="submission" date="2016-04" db="EMBL/GenBank/DDBJ databases">
        <authorList>
            <person name="Evans L.H."/>
            <person name="Alamgir A."/>
            <person name="Owens N."/>
            <person name="Weber N.D."/>
            <person name="Virtaneva K."/>
            <person name="Barbian K."/>
            <person name="Babar A."/>
            <person name="Rosenke K."/>
        </authorList>
    </citation>
    <scope>NUCLEOTIDE SEQUENCE [LARGE SCALE GENOMIC DNA]</scope>
    <source>
        <strain evidence="9">CBS 101.48</strain>
    </source>
</reference>
<dbReference type="GO" id="GO:0071765">
    <property type="term" value="P:nuclear inner membrane organization"/>
    <property type="evidence" value="ECO:0007669"/>
    <property type="project" value="InterPro"/>
</dbReference>
<dbReference type="OrthoDB" id="5966927at2759"/>
<dbReference type="PANTHER" id="PTHR28538">
    <property type="entry name" value="INTEGRAL INNER NUCLEAR MEMBRANE PROTEIN IMA1"/>
    <property type="match status" value="1"/>
</dbReference>
<feature type="domain" description="Ima1 N-terminal" evidence="8">
    <location>
        <begin position="10"/>
        <end position="124"/>
    </location>
</feature>
<evidence type="ECO:0000256" key="7">
    <source>
        <dbReference type="SAM" id="Phobius"/>
    </source>
</evidence>
<feature type="region of interest" description="Disordered" evidence="6">
    <location>
        <begin position="40"/>
        <end position="66"/>
    </location>
</feature>
<proteinExistence type="predicted"/>
<organism evidence="9">
    <name type="scientific">Absidia glauca</name>
    <name type="common">Pin mould</name>
    <dbReference type="NCBI Taxonomy" id="4829"/>
    <lineage>
        <taxon>Eukaryota</taxon>
        <taxon>Fungi</taxon>
        <taxon>Fungi incertae sedis</taxon>
        <taxon>Mucoromycota</taxon>
        <taxon>Mucoromycotina</taxon>
        <taxon>Mucoromycetes</taxon>
        <taxon>Mucorales</taxon>
        <taxon>Cunninghamellaceae</taxon>
        <taxon>Absidia</taxon>
    </lineage>
</organism>
<protein>
    <recommendedName>
        <fullName evidence="8">Ima1 N-terminal domain-containing protein</fullName>
    </recommendedName>
</protein>
<dbReference type="GO" id="GO:0034506">
    <property type="term" value="C:chromosome, centromeric core domain"/>
    <property type="evidence" value="ECO:0007669"/>
    <property type="project" value="TreeGrafter"/>
</dbReference>
<keyword evidence="10" id="KW-1185">Reference proteome</keyword>
<dbReference type="GO" id="GO:0005637">
    <property type="term" value="C:nuclear inner membrane"/>
    <property type="evidence" value="ECO:0007669"/>
    <property type="project" value="UniProtKB-SubCell"/>
</dbReference>
<dbReference type="AlphaFoldDB" id="A0A168PVG0"/>
<evidence type="ECO:0000256" key="1">
    <source>
        <dbReference type="ARBA" id="ARBA00004473"/>
    </source>
</evidence>